<keyword evidence="3 5" id="KW-1133">Transmembrane helix</keyword>
<dbReference type="GO" id="GO:0012505">
    <property type="term" value="C:endomembrane system"/>
    <property type="evidence" value="ECO:0007669"/>
    <property type="project" value="UniProtKB-SubCell"/>
</dbReference>
<dbReference type="EMBL" id="BSNX01000037">
    <property type="protein sequence ID" value="GLQ73656.1"/>
    <property type="molecule type" value="Genomic_DNA"/>
</dbReference>
<evidence type="ECO:0000256" key="2">
    <source>
        <dbReference type="ARBA" id="ARBA00022692"/>
    </source>
</evidence>
<protein>
    <recommendedName>
        <fullName evidence="8">Isoprenylcysteine carboxylmethyltransferase family protein</fullName>
    </recommendedName>
</protein>
<evidence type="ECO:0000256" key="5">
    <source>
        <dbReference type="SAM" id="Phobius"/>
    </source>
</evidence>
<feature type="transmembrane region" description="Helical" evidence="5">
    <location>
        <begin position="35"/>
        <end position="55"/>
    </location>
</feature>
<feature type="transmembrane region" description="Helical" evidence="5">
    <location>
        <begin position="92"/>
        <end position="119"/>
    </location>
</feature>
<comment type="caution">
    <text evidence="6">The sequence shown here is derived from an EMBL/GenBank/DDBJ whole genome shotgun (WGS) entry which is preliminary data.</text>
</comment>
<dbReference type="AlphaFoldDB" id="A0AAV5NSF6"/>
<evidence type="ECO:0000313" key="7">
    <source>
        <dbReference type="Proteomes" id="UP001156690"/>
    </source>
</evidence>
<evidence type="ECO:0000256" key="4">
    <source>
        <dbReference type="ARBA" id="ARBA00023136"/>
    </source>
</evidence>
<feature type="transmembrane region" description="Helical" evidence="5">
    <location>
        <begin position="12"/>
        <end position="29"/>
    </location>
</feature>
<gene>
    <name evidence="6" type="ORF">GCM10007932_30160</name>
</gene>
<dbReference type="Proteomes" id="UP001156690">
    <property type="component" value="Unassembled WGS sequence"/>
</dbReference>
<accession>A0AAV5NSF6</accession>
<reference evidence="7" key="1">
    <citation type="journal article" date="2019" name="Int. J. Syst. Evol. Microbiol.">
        <title>The Global Catalogue of Microorganisms (GCM) 10K type strain sequencing project: providing services to taxonomists for standard genome sequencing and annotation.</title>
        <authorList>
            <consortium name="The Broad Institute Genomics Platform"/>
            <consortium name="The Broad Institute Genome Sequencing Center for Infectious Disease"/>
            <person name="Wu L."/>
            <person name="Ma J."/>
        </authorList>
    </citation>
    <scope>NUCLEOTIDE SEQUENCE [LARGE SCALE GENOMIC DNA]</scope>
    <source>
        <strain evidence="7">NBRC 15640</strain>
    </source>
</reference>
<evidence type="ECO:0000313" key="6">
    <source>
        <dbReference type="EMBL" id="GLQ73656.1"/>
    </source>
</evidence>
<evidence type="ECO:0008006" key="8">
    <source>
        <dbReference type="Google" id="ProtNLM"/>
    </source>
</evidence>
<organism evidence="6 7">
    <name type="scientific">Vibrio penaeicida</name>
    <dbReference type="NCBI Taxonomy" id="104609"/>
    <lineage>
        <taxon>Bacteria</taxon>
        <taxon>Pseudomonadati</taxon>
        <taxon>Pseudomonadota</taxon>
        <taxon>Gammaproteobacteria</taxon>
        <taxon>Vibrionales</taxon>
        <taxon>Vibrionaceae</taxon>
        <taxon>Vibrio</taxon>
    </lineage>
</organism>
<proteinExistence type="predicted"/>
<dbReference type="RefSeq" id="WP_126608428.1">
    <property type="nucleotide sequence ID" value="NZ_AP025144.1"/>
</dbReference>
<dbReference type="Gene3D" id="1.20.120.1630">
    <property type="match status" value="1"/>
</dbReference>
<name>A0AAV5NSF6_9VIBR</name>
<evidence type="ECO:0000256" key="1">
    <source>
        <dbReference type="ARBA" id="ARBA00004127"/>
    </source>
</evidence>
<keyword evidence="2 5" id="KW-0812">Transmembrane</keyword>
<dbReference type="Pfam" id="PF04191">
    <property type="entry name" value="PEMT"/>
    <property type="match status" value="1"/>
</dbReference>
<comment type="subcellular location">
    <subcellularLocation>
        <location evidence="1">Endomembrane system</location>
        <topology evidence="1">Multi-pass membrane protein</topology>
    </subcellularLocation>
</comment>
<keyword evidence="7" id="KW-1185">Reference proteome</keyword>
<dbReference type="PANTHER" id="PTHR12714:SF24">
    <property type="entry name" value="SLR1182 PROTEIN"/>
    <property type="match status" value="1"/>
</dbReference>
<evidence type="ECO:0000256" key="3">
    <source>
        <dbReference type="ARBA" id="ARBA00022989"/>
    </source>
</evidence>
<sequence length="150" mass="16959">MQSLELKLPPPIVAAICGLGMWFLPTFPISDSFVFMFFALLLVLSGIAIAILGLVSFRVARTTFHPTLTDKTTALVTSGVYKFTRNPMYLGMLLVLTGIGFYLNNWLAFSFCIGFVGYITRFQIKPEEAFLAELFPQAFPEYQARVRRWI</sequence>
<dbReference type="InterPro" id="IPR007318">
    <property type="entry name" value="Phopholipid_MeTrfase"/>
</dbReference>
<dbReference type="PANTHER" id="PTHR12714">
    <property type="entry name" value="PROTEIN-S ISOPRENYLCYSTEINE O-METHYLTRANSFERASE"/>
    <property type="match status" value="1"/>
</dbReference>
<keyword evidence="4 5" id="KW-0472">Membrane</keyword>
<dbReference type="GO" id="GO:0016740">
    <property type="term" value="F:transferase activity"/>
    <property type="evidence" value="ECO:0007669"/>
    <property type="project" value="UniProtKB-ARBA"/>
</dbReference>